<comment type="similarity">
    <text evidence="1">Belongs to the plant acyltransferase family.</text>
</comment>
<evidence type="ECO:0000313" key="5">
    <source>
        <dbReference type="EMBL" id="WVZ58690.1"/>
    </source>
</evidence>
<dbReference type="GO" id="GO:0016747">
    <property type="term" value="F:acyltransferase activity, transferring groups other than amino-acyl groups"/>
    <property type="evidence" value="ECO:0007669"/>
    <property type="project" value="UniProtKB-ARBA"/>
</dbReference>
<evidence type="ECO:0000256" key="2">
    <source>
        <dbReference type="ARBA" id="ARBA00022679"/>
    </source>
</evidence>
<dbReference type="Gene3D" id="3.30.559.10">
    <property type="entry name" value="Chloramphenicol acetyltransferase-like domain"/>
    <property type="match status" value="2"/>
</dbReference>
<evidence type="ECO:0000256" key="3">
    <source>
        <dbReference type="ARBA" id="ARBA00023315"/>
    </source>
</evidence>
<evidence type="ECO:0000313" key="6">
    <source>
        <dbReference type="Proteomes" id="UP001341281"/>
    </source>
</evidence>
<keyword evidence="6" id="KW-1185">Reference proteome</keyword>
<dbReference type="Pfam" id="PF02458">
    <property type="entry name" value="Transferase"/>
    <property type="match status" value="2"/>
</dbReference>
<dbReference type="FunFam" id="3.30.559.10:FF:000008">
    <property type="entry name" value="Tryptamine hydroxycinnamoyl transferase"/>
    <property type="match status" value="1"/>
</dbReference>
<evidence type="ECO:0000256" key="4">
    <source>
        <dbReference type="SAM" id="MobiDB-lite"/>
    </source>
</evidence>
<dbReference type="PANTHER" id="PTHR31642">
    <property type="entry name" value="TRICHOTHECENE 3-O-ACETYLTRANSFERASE"/>
    <property type="match status" value="1"/>
</dbReference>
<accession>A0AAQ3WEB7</accession>
<gene>
    <name evidence="5" type="ORF">U9M48_008932</name>
</gene>
<feature type="region of interest" description="Disordered" evidence="4">
    <location>
        <begin position="1"/>
        <end position="29"/>
    </location>
</feature>
<proteinExistence type="inferred from homology"/>
<keyword evidence="3" id="KW-0012">Acyltransferase</keyword>
<organism evidence="5 6">
    <name type="scientific">Paspalum notatum var. saurae</name>
    <dbReference type="NCBI Taxonomy" id="547442"/>
    <lineage>
        <taxon>Eukaryota</taxon>
        <taxon>Viridiplantae</taxon>
        <taxon>Streptophyta</taxon>
        <taxon>Embryophyta</taxon>
        <taxon>Tracheophyta</taxon>
        <taxon>Spermatophyta</taxon>
        <taxon>Magnoliopsida</taxon>
        <taxon>Liliopsida</taxon>
        <taxon>Poales</taxon>
        <taxon>Poaceae</taxon>
        <taxon>PACMAD clade</taxon>
        <taxon>Panicoideae</taxon>
        <taxon>Andropogonodae</taxon>
        <taxon>Paspaleae</taxon>
        <taxon>Paspalinae</taxon>
        <taxon>Paspalum</taxon>
    </lineage>
</organism>
<dbReference type="Proteomes" id="UP001341281">
    <property type="component" value="Chromosome 02"/>
</dbReference>
<feature type="compositionally biased region" description="Polar residues" evidence="4">
    <location>
        <begin position="1"/>
        <end position="11"/>
    </location>
</feature>
<name>A0AAQ3WEB7_PASNO</name>
<sequence>MPVTVEITSHTVLRPPPASASGGGRRSPLTAFDRASTDGYIPALYAWNTPAPDNADIVQGLLATVAKYPHLAGRLGVDDRGRKCFHLNDAGVLVVEATADADLADALAQDLPAHINQLYPKADKVNSLAYLFCMHVSVVIWVLACVLQERADEPLFQAQLTRYMCGGLVIDTATSSPTAMPGPPPCAGRRTVASAAVPSPFTDRAAIAVPRSPPVARFDHGNIEFRGERSRSHSYAVLPLDRIKNLAMHFPEEFVAELKARVGGRCSTFQCLLAHAWKKVTAARDLAPEEFTRIRVAVNCRSRAEPPVPLEYFGNMVLWAFPRMQARELLSSSYAAVVGAIRDAVGRVDAEYIQSFVDFVELAERAGEELAPTAADLGTAFCPDLEADSWLGFRFHDLDFGHGPPCAFLPPDLPIEGLLILVPSCEAKGGVDLFMTLDDEHVDAFKQICYSMD</sequence>
<dbReference type="InterPro" id="IPR050317">
    <property type="entry name" value="Plant_Fungal_Acyltransferase"/>
</dbReference>
<dbReference type="InterPro" id="IPR023213">
    <property type="entry name" value="CAT-like_dom_sf"/>
</dbReference>
<evidence type="ECO:0000256" key="1">
    <source>
        <dbReference type="ARBA" id="ARBA00009861"/>
    </source>
</evidence>
<dbReference type="EMBL" id="CP144746">
    <property type="protein sequence ID" value="WVZ58690.1"/>
    <property type="molecule type" value="Genomic_DNA"/>
</dbReference>
<reference evidence="5 6" key="1">
    <citation type="submission" date="2024-02" db="EMBL/GenBank/DDBJ databases">
        <title>High-quality chromosome-scale genome assembly of Pensacola bahiagrass (Paspalum notatum Flugge var. saurae).</title>
        <authorList>
            <person name="Vega J.M."/>
            <person name="Podio M."/>
            <person name="Orjuela J."/>
            <person name="Siena L.A."/>
            <person name="Pessino S.C."/>
            <person name="Combes M.C."/>
            <person name="Mariac C."/>
            <person name="Albertini E."/>
            <person name="Pupilli F."/>
            <person name="Ortiz J.P.A."/>
            <person name="Leblanc O."/>
        </authorList>
    </citation>
    <scope>NUCLEOTIDE SEQUENCE [LARGE SCALE GENOMIC DNA]</scope>
    <source>
        <strain evidence="5">R1</strain>
        <tissue evidence="5">Leaf</tissue>
    </source>
</reference>
<dbReference type="PANTHER" id="PTHR31642:SF278">
    <property type="entry name" value="TRYPTAMINE HYDROXYCINNAMOYLTRANSFERASE 1"/>
    <property type="match status" value="1"/>
</dbReference>
<protein>
    <submittedName>
        <fullName evidence="5">Uncharacterized protein</fullName>
    </submittedName>
</protein>
<dbReference type="AlphaFoldDB" id="A0AAQ3WEB7"/>
<keyword evidence="2" id="KW-0808">Transferase</keyword>